<dbReference type="InterPro" id="IPR005195">
    <property type="entry name" value="Glyco_hydro_65_M"/>
</dbReference>
<proteinExistence type="inferred from homology"/>
<dbReference type="SUPFAM" id="SSF74650">
    <property type="entry name" value="Galactose mutarotase-like"/>
    <property type="match status" value="1"/>
</dbReference>
<evidence type="ECO:0000256" key="1">
    <source>
        <dbReference type="ARBA" id="ARBA00006768"/>
    </source>
</evidence>
<dbReference type="Gene3D" id="1.50.10.10">
    <property type="match status" value="1"/>
</dbReference>
<dbReference type="InterPro" id="IPR011013">
    <property type="entry name" value="Gal_mutarotase_sf_dom"/>
</dbReference>
<dbReference type="PIRSF" id="PIRSF036289">
    <property type="entry name" value="Glycosyl_hydrolase_malt_phosph"/>
    <property type="match status" value="1"/>
</dbReference>
<feature type="domain" description="Glycoside hydrolase family 65 central catalytic" evidence="2">
    <location>
        <begin position="296"/>
        <end position="656"/>
    </location>
</feature>
<comment type="similarity">
    <text evidence="1">Belongs to the glycosyl hydrolase 65 family.</text>
</comment>
<evidence type="ECO:0000259" key="3">
    <source>
        <dbReference type="Pfam" id="PF03633"/>
    </source>
</evidence>
<name>A0ABU3N6J0_9SPHN</name>
<dbReference type="Pfam" id="PF03632">
    <property type="entry name" value="Glyco_hydro_65m"/>
    <property type="match status" value="1"/>
</dbReference>
<dbReference type="PANTHER" id="PTHR11051">
    <property type="entry name" value="GLYCOSYL HYDROLASE-RELATED"/>
    <property type="match status" value="1"/>
</dbReference>
<evidence type="ECO:0000259" key="4">
    <source>
        <dbReference type="Pfam" id="PF03636"/>
    </source>
</evidence>
<dbReference type="InterPro" id="IPR008928">
    <property type="entry name" value="6-hairpin_glycosidase_sf"/>
</dbReference>
<feature type="domain" description="Glycoside hydrolase family 65 N-terminal" evidence="4">
    <location>
        <begin position="26"/>
        <end position="227"/>
    </location>
</feature>
<protein>
    <submittedName>
        <fullName evidence="5">Beta-phosphoglucomutase</fullName>
    </submittedName>
</protein>
<dbReference type="InterPro" id="IPR012341">
    <property type="entry name" value="6hp_glycosidase-like_sf"/>
</dbReference>
<dbReference type="InterPro" id="IPR005196">
    <property type="entry name" value="Glyco_hydro_65_N"/>
</dbReference>
<dbReference type="Pfam" id="PF03636">
    <property type="entry name" value="Glyco_hydro_65N"/>
    <property type="match status" value="1"/>
</dbReference>
<gene>
    <name evidence="5" type="ORF">MZO42_15735</name>
</gene>
<sequence>MGRAERSRGQDLTFTDDGWTLVITGDDPAREGWAGTILALSNGSIGVRGVIEERAHASTFLAEAYEQSPIHYHERLHGLAEASDTRVPVAEPLGLRVLLDGEPVDFAAARLIETRRALDLRSGLLRRHSRWALADRRELTIHAERLVPIDGTPVLLRRLRVEAEGVARLESFLAPAPRAVGQSDDPRIGAHLASGGFATEHADPQLIVERLPGSGIGVATAQRSEAQAGWLVVATGFAAGTDASEALRAEAEGRAEKALQAGFDAMLAAQREAFGTFWDRADVRIHGDPGANAALRVNLFHLFTSAGRDGRSSAAAKGLTGEGYEGHYFWDTEAFMLPVLALVAPEVARAMLVYRYRTLDAARDNARALDHESGALYAWRTIAGRECSAHYPSGSAQYHINAAIGFAIGFYADATGDDAFLFEMGAEMLIETARLWIALGDWQADSFHIHGVTGPDEYTTLIDDNWYTNRMAQKHLRLARTVAERMAAAAPDAWAELSRKIALNPGELDAFARAADAMHLPYDAALDLDAQDASFLSKPRWDVAGTPADRFPLLLHYHPMTLYRHQVCKQADLVLGMVLGGEEVPLARKRRVFDYYEPITTHDSTLSASSFAILASEVGHDAAALDFFRDTSFVDIEDQHGNTDHGVHMASLAGSWLALVWGFAGFRPGEAAFGFRPRLPAGWTGYSFGMRWRGSELRVTVGPQGARYEVAGPALSFTHDGETVRIESGQSWTGALAR</sequence>
<dbReference type="PANTHER" id="PTHR11051:SF13">
    <property type="entry name" value="GLYCOSYL TRANSFERASE"/>
    <property type="match status" value="1"/>
</dbReference>
<dbReference type="Gene3D" id="2.70.98.40">
    <property type="entry name" value="Glycoside hydrolase, family 65, N-terminal domain"/>
    <property type="match status" value="1"/>
</dbReference>
<evidence type="ECO:0000313" key="5">
    <source>
        <dbReference type="EMBL" id="MDT8760152.1"/>
    </source>
</evidence>
<comment type="caution">
    <text evidence="5">The sequence shown here is derived from an EMBL/GenBank/DDBJ whole genome shotgun (WGS) entry which is preliminary data.</text>
</comment>
<dbReference type="EMBL" id="JALMLT010000004">
    <property type="protein sequence ID" value="MDT8760152.1"/>
    <property type="molecule type" value="Genomic_DNA"/>
</dbReference>
<dbReference type="Pfam" id="PF03633">
    <property type="entry name" value="Glyco_hydro_65C"/>
    <property type="match status" value="1"/>
</dbReference>
<reference evidence="5" key="1">
    <citation type="submission" date="2022-04" db="EMBL/GenBank/DDBJ databases">
        <title>Tomato heritable bacteria conferring resistance against bacterial wilt.</title>
        <authorList>
            <person name="Yin J."/>
        </authorList>
    </citation>
    <scope>NUCLEOTIDE SEQUENCE</scope>
    <source>
        <strain evidence="5">Cra20</strain>
    </source>
</reference>
<accession>A0ABU3N6J0</accession>
<feature type="domain" description="Glycoside hydrolase family 65 C-terminal" evidence="3">
    <location>
        <begin position="674"/>
        <end position="725"/>
    </location>
</feature>
<dbReference type="InterPro" id="IPR005194">
    <property type="entry name" value="Glyco_hydro_65_C"/>
</dbReference>
<dbReference type="SUPFAM" id="SSF48208">
    <property type="entry name" value="Six-hairpin glycosidases"/>
    <property type="match status" value="1"/>
</dbReference>
<evidence type="ECO:0000259" key="2">
    <source>
        <dbReference type="Pfam" id="PF03632"/>
    </source>
</evidence>
<dbReference type="InterPro" id="IPR037018">
    <property type="entry name" value="GH65_N"/>
</dbReference>
<organism evidence="5">
    <name type="scientific">Sphingomonas psychrotolerans</name>
    <dbReference type="NCBI Taxonomy" id="1327635"/>
    <lineage>
        <taxon>Bacteria</taxon>
        <taxon>Pseudomonadati</taxon>
        <taxon>Pseudomonadota</taxon>
        <taxon>Alphaproteobacteria</taxon>
        <taxon>Sphingomonadales</taxon>
        <taxon>Sphingomonadaceae</taxon>
        <taxon>Sphingomonas</taxon>
    </lineage>
</organism>
<dbReference type="Gene3D" id="2.60.420.10">
    <property type="entry name" value="Maltose phosphorylase, domain 3"/>
    <property type="match status" value="1"/>
</dbReference>
<dbReference type="InterPro" id="IPR017045">
    <property type="entry name" value="Malt_Pase/Glycosyl_Hdrlase"/>
</dbReference>